<dbReference type="GeneID" id="60421754"/>
<keyword evidence="1" id="KW-0812">Transmembrane</keyword>
<sequence>MDTILKATLKRQMPFLIGGTITGIIMKYYYGFLFAIVVNSIIWFIISVIVNKYYWHYTGFRDELFLFRKYVTDRNKTNTR</sequence>
<name>A0A654LYW0_9ARCH</name>
<evidence type="ECO:0000313" key="3">
    <source>
        <dbReference type="Proteomes" id="UP000058925"/>
    </source>
</evidence>
<dbReference type="RefSeq" id="WP_196818311.1">
    <property type="nucleotide sequence ID" value="NZ_CP012850.1"/>
</dbReference>
<evidence type="ECO:0000256" key="1">
    <source>
        <dbReference type="SAM" id="Phobius"/>
    </source>
</evidence>
<keyword evidence="1" id="KW-1133">Transmembrane helix</keyword>
<organism evidence="2 3">
    <name type="scientific">Candidatus Nitrosocosmicus oleophilus</name>
    <dbReference type="NCBI Taxonomy" id="1353260"/>
    <lineage>
        <taxon>Archaea</taxon>
        <taxon>Nitrososphaerota</taxon>
        <taxon>Nitrososphaeria</taxon>
        <taxon>Nitrososphaerales</taxon>
        <taxon>Nitrososphaeraceae</taxon>
        <taxon>Candidatus Nitrosocosmicus</taxon>
    </lineage>
</organism>
<evidence type="ECO:0000313" key="2">
    <source>
        <dbReference type="EMBL" id="ALI35950.1"/>
    </source>
</evidence>
<protein>
    <submittedName>
        <fullName evidence="2">Uncharacterized protein</fullName>
    </submittedName>
</protein>
<accession>A0A654LYW0</accession>
<gene>
    <name evidence="2" type="ORF">NMY3_01747</name>
</gene>
<dbReference type="KEGG" id="taa:NMY3_01747"/>
<dbReference type="AlphaFoldDB" id="A0A654LYW0"/>
<dbReference type="EMBL" id="CP012850">
    <property type="protein sequence ID" value="ALI35950.1"/>
    <property type="molecule type" value="Genomic_DNA"/>
</dbReference>
<feature type="transmembrane region" description="Helical" evidence="1">
    <location>
        <begin position="36"/>
        <end position="55"/>
    </location>
</feature>
<dbReference type="Proteomes" id="UP000058925">
    <property type="component" value="Chromosome"/>
</dbReference>
<proteinExistence type="predicted"/>
<keyword evidence="1" id="KW-0472">Membrane</keyword>
<keyword evidence="3" id="KW-1185">Reference proteome</keyword>
<reference evidence="3" key="1">
    <citation type="submission" date="2015-10" db="EMBL/GenBank/DDBJ databases">
        <title>Niche specialization of a soil ammonia-oxidizing archaeon, Candidatus Nitrosocosmicus oleophilus.</title>
        <authorList>
            <person name="Jung M.-Y."/>
            <person name="Rhee S.-K."/>
        </authorList>
    </citation>
    <scope>NUCLEOTIDE SEQUENCE [LARGE SCALE GENOMIC DNA]</scope>
    <source>
        <strain evidence="3">MY3</strain>
    </source>
</reference>
<dbReference type="OrthoDB" id="10272at2157"/>